<reference evidence="2 3" key="1">
    <citation type="journal article" date="2018" name="Biotechnol. Biofuels">
        <title>Integrative visual omics of the white-rot fungus Polyporus brumalis exposes the biotechnological potential of its oxidative enzymes for delignifying raw plant biomass.</title>
        <authorList>
            <person name="Miyauchi S."/>
            <person name="Rancon A."/>
            <person name="Drula E."/>
            <person name="Hage H."/>
            <person name="Chaduli D."/>
            <person name="Favel A."/>
            <person name="Grisel S."/>
            <person name="Henrissat B."/>
            <person name="Herpoel-Gimbert I."/>
            <person name="Ruiz-Duenas F.J."/>
            <person name="Chevret D."/>
            <person name="Hainaut M."/>
            <person name="Lin J."/>
            <person name="Wang M."/>
            <person name="Pangilinan J."/>
            <person name="Lipzen A."/>
            <person name="Lesage-Meessen L."/>
            <person name="Navarro D."/>
            <person name="Riley R."/>
            <person name="Grigoriev I.V."/>
            <person name="Zhou S."/>
            <person name="Raouche S."/>
            <person name="Rosso M.N."/>
        </authorList>
    </citation>
    <scope>NUCLEOTIDE SEQUENCE [LARGE SCALE GENOMIC DNA]</scope>
    <source>
        <strain evidence="2 3">BRFM 1820</strain>
    </source>
</reference>
<organism evidence="2 3">
    <name type="scientific">Lentinus brumalis</name>
    <dbReference type="NCBI Taxonomy" id="2498619"/>
    <lineage>
        <taxon>Eukaryota</taxon>
        <taxon>Fungi</taxon>
        <taxon>Dikarya</taxon>
        <taxon>Basidiomycota</taxon>
        <taxon>Agaricomycotina</taxon>
        <taxon>Agaricomycetes</taxon>
        <taxon>Polyporales</taxon>
        <taxon>Polyporaceae</taxon>
        <taxon>Lentinus</taxon>
    </lineage>
</organism>
<feature type="region of interest" description="Disordered" evidence="1">
    <location>
        <begin position="63"/>
        <end position="162"/>
    </location>
</feature>
<keyword evidence="3" id="KW-1185">Reference proteome</keyword>
<evidence type="ECO:0000313" key="3">
    <source>
        <dbReference type="Proteomes" id="UP000256964"/>
    </source>
</evidence>
<gene>
    <name evidence="2" type="ORF">OH76DRAFT_1397208</name>
</gene>
<dbReference type="Proteomes" id="UP000256964">
    <property type="component" value="Unassembled WGS sequence"/>
</dbReference>
<protein>
    <submittedName>
        <fullName evidence="2">Uncharacterized protein</fullName>
    </submittedName>
</protein>
<sequence length="162" mass="17966">MAEALIDEIGESPEWRSKPEYAYLVNDIGRVCETINKLLGQRDWPLSESTDVKRVARNTCALAKQTSNTVRQEARRKTVQFQKPKDTPPPRSPTDSAAPVTRVVIESRPQLPDIAGLTDASSMLSSLPDTETDAQSMSPREDLDDDTSSTRPLLNYPDLPVV</sequence>
<evidence type="ECO:0000313" key="2">
    <source>
        <dbReference type="EMBL" id="RDX54898.1"/>
    </source>
</evidence>
<proteinExistence type="predicted"/>
<dbReference type="AlphaFoldDB" id="A0A371DQY1"/>
<dbReference type="EMBL" id="KZ857383">
    <property type="protein sequence ID" value="RDX54898.1"/>
    <property type="molecule type" value="Genomic_DNA"/>
</dbReference>
<feature type="compositionally biased region" description="Polar residues" evidence="1">
    <location>
        <begin position="119"/>
        <end position="138"/>
    </location>
</feature>
<accession>A0A371DQY1</accession>
<evidence type="ECO:0000256" key="1">
    <source>
        <dbReference type="SAM" id="MobiDB-lite"/>
    </source>
</evidence>
<dbReference type="OrthoDB" id="2756094at2759"/>
<name>A0A371DQY1_9APHY</name>